<evidence type="ECO:0000313" key="7">
    <source>
        <dbReference type="Proteomes" id="UP001595476"/>
    </source>
</evidence>
<dbReference type="InterPro" id="IPR002641">
    <property type="entry name" value="PNPLA_dom"/>
</dbReference>
<evidence type="ECO:0000259" key="5">
    <source>
        <dbReference type="PROSITE" id="PS51635"/>
    </source>
</evidence>
<dbReference type="InterPro" id="IPR050301">
    <property type="entry name" value="NTE"/>
</dbReference>
<comment type="caution">
    <text evidence="4">Lacks conserved residue(s) required for the propagation of feature annotation.</text>
</comment>
<evidence type="ECO:0000256" key="2">
    <source>
        <dbReference type="ARBA" id="ARBA00022963"/>
    </source>
</evidence>
<name>A0ABV7HHA7_9GAMM</name>
<feature type="active site" description="Proton acceptor" evidence="4">
    <location>
        <position position="158"/>
    </location>
</feature>
<feature type="short sequence motif" description="DGA/G" evidence="4">
    <location>
        <begin position="158"/>
        <end position="160"/>
    </location>
</feature>
<dbReference type="Gene3D" id="3.40.1090.10">
    <property type="entry name" value="Cytosolic phospholipase A2 catalytic domain"/>
    <property type="match status" value="2"/>
</dbReference>
<dbReference type="Proteomes" id="UP001595476">
    <property type="component" value="Unassembled WGS sequence"/>
</dbReference>
<dbReference type="PANTHER" id="PTHR14226:SF29">
    <property type="entry name" value="NEUROPATHY TARGET ESTERASE SWS"/>
    <property type="match status" value="1"/>
</dbReference>
<keyword evidence="3 4" id="KW-0443">Lipid metabolism</keyword>
<comment type="caution">
    <text evidence="6">The sequence shown here is derived from an EMBL/GenBank/DDBJ whole genome shotgun (WGS) entry which is preliminary data.</text>
</comment>
<evidence type="ECO:0000256" key="3">
    <source>
        <dbReference type="ARBA" id="ARBA00023098"/>
    </source>
</evidence>
<dbReference type="Pfam" id="PF01734">
    <property type="entry name" value="Patatin"/>
    <property type="match status" value="1"/>
</dbReference>
<evidence type="ECO:0000256" key="4">
    <source>
        <dbReference type="PROSITE-ProRule" id="PRU01161"/>
    </source>
</evidence>
<keyword evidence="2 4" id="KW-0442">Lipid degradation</keyword>
<reference evidence="7" key="1">
    <citation type="journal article" date="2019" name="Int. J. Syst. Evol. Microbiol.">
        <title>The Global Catalogue of Microorganisms (GCM) 10K type strain sequencing project: providing services to taxonomists for standard genome sequencing and annotation.</title>
        <authorList>
            <consortium name="The Broad Institute Genomics Platform"/>
            <consortium name="The Broad Institute Genome Sequencing Center for Infectious Disease"/>
            <person name="Wu L."/>
            <person name="Ma J."/>
        </authorList>
    </citation>
    <scope>NUCLEOTIDE SEQUENCE [LARGE SCALE GENOMIC DNA]</scope>
    <source>
        <strain evidence="7">KCTC 52438</strain>
    </source>
</reference>
<evidence type="ECO:0000256" key="1">
    <source>
        <dbReference type="ARBA" id="ARBA00022801"/>
    </source>
</evidence>
<evidence type="ECO:0000313" key="6">
    <source>
        <dbReference type="EMBL" id="MFC3151520.1"/>
    </source>
</evidence>
<organism evidence="6 7">
    <name type="scientific">Litoribrevibacter euphylliae</name>
    <dbReference type="NCBI Taxonomy" id="1834034"/>
    <lineage>
        <taxon>Bacteria</taxon>
        <taxon>Pseudomonadati</taxon>
        <taxon>Pseudomonadota</taxon>
        <taxon>Gammaproteobacteria</taxon>
        <taxon>Oceanospirillales</taxon>
        <taxon>Oceanospirillaceae</taxon>
        <taxon>Litoribrevibacter</taxon>
    </lineage>
</organism>
<gene>
    <name evidence="6" type="ORF">ACFOEK_10825</name>
</gene>
<proteinExistence type="predicted"/>
<feature type="domain" description="PNPLA" evidence="5">
    <location>
        <begin position="12"/>
        <end position="171"/>
    </location>
</feature>
<feature type="active site" description="Nucleophile" evidence="4">
    <location>
        <position position="45"/>
    </location>
</feature>
<keyword evidence="7" id="KW-1185">Reference proteome</keyword>
<accession>A0ABV7HHA7</accession>
<dbReference type="PROSITE" id="PS51635">
    <property type="entry name" value="PNPLA"/>
    <property type="match status" value="1"/>
</dbReference>
<dbReference type="CDD" id="cd07205">
    <property type="entry name" value="Pat_PNPLA6_PNPLA7_NTE1_like"/>
    <property type="match status" value="1"/>
</dbReference>
<keyword evidence="1 4" id="KW-0378">Hydrolase</keyword>
<dbReference type="PANTHER" id="PTHR14226">
    <property type="entry name" value="NEUROPATHY TARGET ESTERASE/SWISS CHEESE D.MELANOGASTER"/>
    <property type="match status" value="1"/>
</dbReference>
<dbReference type="EMBL" id="JBHRSZ010000004">
    <property type="protein sequence ID" value="MFC3151520.1"/>
    <property type="molecule type" value="Genomic_DNA"/>
</dbReference>
<sequence length="298" mass="32659">MRWNPFNTSIGLALGGGAAKGMAHIGVLKAFEEEGLTISYLSGTSIGSLVAAYYAFGKSLEEITEVGEQLTFKSLTSFSWRKTGGFFTTSAIREMIIRDLGDVQIEDAKIPLAICTTDIISGEQVAIEKGPLADAVCASVAVPGVFAPVEFNGRKLVDGGIVENVPISLLDDLGAGISVAVNLNGIKRYPEPDGMFDVVSNAIDICMDLKTRDQLKNADVVISLDLSTFNRTDNKDRVHELIEEGYRPTKEQISKVLWFKRTNYLHYLIDLIKRVIPLKIPELIKLPFKPKLPTIKIK</sequence>
<dbReference type="InterPro" id="IPR016035">
    <property type="entry name" value="Acyl_Trfase/lysoPLipase"/>
</dbReference>
<protein>
    <submittedName>
        <fullName evidence="6">Patatin-like phospholipase family protein</fullName>
    </submittedName>
</protein>
<feature type="short sequence motif" description="GXSXG" evidence="4">
    <location>
        <begin position="43"/>
        <end position="47"/>
    </location>
</feature>
<dbReference type="SUPFAM" id="SSF52151">
    <property type="entry name" value="FabD/lysophospholipase-like"/>
    <property type="match status" value="1"/>
</dbReference>
<dbReference type="RefSeq" id="WP_386720433.1">
    <property type="nucleotide sequence ID" value="NZ_JBHRSZ010000004.1"/>
</dbReference>